<dbReference type="Pfam" id="PF13569">
    <property type="entry name" value="DUF4132"/>
    <property type="match status" value="1"/>
</dbReference>
<keyword evidence="4" id="KW-1185">Reference proteome</keyword>
<dbReference type="InterPro" id="IPR056639">
    <property type="entry name" value="DUF7737"/>
</dbReference>
<proteinExistence type="predicted"/>
<reference evidence="3 4" key="1">
    <citation type="submission" date="2019-10" db="EMBL/GenBank/DDBJ databases">
        <title>Streptomyces smaragdinus sp. nov. and Streptomyces fabii sp. nov., isolated from the gut of fungus growing-termite Macrotermes natalensis.</title>
        <authorList>
            <person name="Schwitalla J."/>
            <person name="Benndorf R."/>
            <person name="Martin K."/>
            <person name="De Beer W."/>
            <person name="Kaster A.-K."/>
            <person name="Vollmers J."/>
            <person name="Poulsen M."/>
            <person name="Beemelmanns C."/>
        </authorList>
    </citation>
    <scope>NUCLEOTIDE SEQUENCE [LARGE SCALE GENOMIC DNA]</scope>
    <source>
        <strain evidence="3 4">RB5</strain>
    </source>
</reference>
<dbReference type="AlphaFoldDB" id="A0A7K0CSB4"/>
<evidence type="ECO:0000259" key="2">
    <source>
        <dbReference type="Pfam" id="PF24879"/>
    </source>
</evidence>
<dbReference type="Pfam" id="PF24879">
    <property type="entry name" value="DUF7737"/>
    <property type="match status" value="1"/>
</dbReference>
<comment type="caution">
    <text evidence="3">The sequence shown here is derived from an EMBL/GenBank/DDBJ whole genome shotgun (WGS) entry which is preliminary data.</text>
</comment>
<organism evidence="3 4">
    <name type="scientific">Streptomyces smaragdinus</name>
    <dbReference type="NCBI Taxonomy" id="2585196"/>
    <lineage>
        <taxon>Bacteria</taxon>
        <taxon>Bacillati</taxon>
        <taxon>Actinomycetota</taxon>
        <taxon>Actinomycetes</taxon>
        <taxon>Kitasatosporales</taxon>
        <taxon>Streptomycetaceae</taxon>
        <taxon>Streptomyces</taxon>
    </lineage>
</organism>
<accession>A0A7K0CSB4</accession>
<dbReference type="Proteomes" id="UP000466345">
    <property type="component" value="Unassembled WGS sequence"/>
</dbReference>
<evidence type="ECO:0000313" key="3">
    <source>
        <dbReference type="EMBL" id="MQY16387.1"/>
    </source>
</evidence>
<feature type="domain" description="DUF7737" evidence="2">
    <location>
        <begin position="631"/>
        <end position="732"/>
    </location>
</feature>
<dbReference type="RefSeq" id="WP_153457164.1">
    <property type="nucleotide sequence ID" value="NZ_WEGJ01000054.1"/>
</dbReference>
<dbReference type="InterPro" id="IPR025406">
    <property type="entry name" value="DUF4132"/>
</dbReference>
<sequence length="732" mass="80101">MAGTEAVRVVLDPGKLADLARKDVELDTGLLIRVVKAELAAGRTVPPGVVAVVRRTSLSLWNGEAELRGLLARLPDPVLNPGEEWSDAVLEGFPLLGEGWRRLVEHALTATGAKPTVGWAKSGRALIGEIGEDEVRGRLCSWLARVGRPRRLLLVGYLTSNTNQTYDPYNAVALRGIAWLLSLLPPHPDTARALGRLVETSLRKVAGVGPRSPKVAGAGVVALGRIDGVEALGELARLSATVTYKTTLKQVNRLLEIRAKDLGLSRADVEELAVPAYGLTEVGRRTVVLGDATGEVAVVGGKAVLGWRNAAGRTVKSPPVSVRREHVDALKELRAQVKDIGKMLTAQSERLDRQFLARRQWTYRVWRERFLDHPLVGTLARRLLWTVDGTSCGFTDGALRGLDGAEVAGGDDAVVELWHPVGRPVEEIRAWRDRLEQHGVTQPFRQAHREVYLLTDAERATGTYSNRFAAHIVRQHQFNALAAVRGWHARLRLGVDDTLPPPVRELPEWGLRAEFWVEGADHEGFSDAGAYLRLATDQVRFYPAGSRANSAHVGGGGGYTPDHWGREEIHGPLPLDGIPPLVLSEVLRDVDLFIGVASLGNDPTWRDGGPAGLHREYWAEYGFGELSQTAGTRRDLLARLLPRLAIRDRCRIEGRFLHVEGKRHVYRIHLGSGNVLIDPEGKYLCIVPGRGQSDPDGYLPFEGDRLLSVILSKAMLLADDTAITDPTITSQL</sequence>
<dbReference type="EMBL" id="WEGJ01000054">
    <property type="protein sequence ID" value="MQY16387.1"/>
    <property type="molecule type" value="Genomic_DNA"/>
</dbReference>
<gene>
    <name evidence="3" type="ORF">SRB5_65860</name>
</gene>
<evidence type="ECO:0000259" key="1">
    <source>
        <dbReference type="Pfam" id="PF13569"/>
    </source>
</evidence>
<name>A0A7K0CSB4_9ACTN</name>
<evidence type="ECO:0008006" key="5">
    <source>
        <dbReference type="Google" id="ProtNLM"/>
    </source>
</evidence>
<feature type="domain" description="DUF4132" evidence="1">
    <location>
        <begin position="312"/>
        <end position="487"/>
    </location>
</feature>
<evidence type="ECO:0000313" key="4">
    <source>
        <dbReference type="Proteomes" id="UP000466345"/>
    </source>
</evidence>
<protein>
    <recommendedName>
        <fullName evidence="5">DUF4132 domain-containing protein</fullName>
    </recommendedName>
</protein>
<dbReference type="OrthoDB" id="9763697at2"/>